<proteinExistence type="predicted"/>
<protein>
    <recommendedName>
        <fullName evidence="4">NVEALA family protein</fullName>
    </recommendedName>
</protein>
<comment type="caution">
    <text evidence="2">The sequence shown here is derived from an EMBL/GenBank/DDBJ whole genome shotgun (WGS) entry which is preliminary data.</text>
</comment>
<keyword evidence="1" id="KW-0472">Membrane</keyword>
<dbReference type="Proteomes" id="UP000266644">
    <property type="component" value="Unassembled WGS sequence"/>
</dbReference>
<dbReference type="AlphaFoldDB" id="A0A396C2I5"/>
<evidence type="ECO:0000313" key="2">
    <source>
        <dbReference type="EMBL" id="RHH12031.1"/>
    </source>
</evidence>
<evidence type="ECO:0008006" key="4">
    <source>
        <dbReference type="Google" id="ProtNLM"/>
    </source>
</evidence>
<reference evidence="2 3" key="1">
    <citation type="submission" date="2018-08" db="EMBL/GenBank/DDBJ databases">
        <title>A genome reference for cultivated species of the human gut microbiota.</title>
        <authorList>
            <person name="Zou Y."/>
            <person name="Xue W."/>
            <person name="Luo G."/>
        </authorList>
    </citation>
    <scope>NUCLEOTIDE SEQUENCE [LARGE SCALE GENOMIC DNA]</scope>
    <source>
        <strain evidence="2 3">AM18-6</strain>
    </source>
</reference>
<name>A0A396C2I5_BACFG</name>
<sequence length="104" mass="12099">MKKKIVGTIIVIAFIGLSYYGWNQSKPIDSDIKLQNIEALAQAEIPCNEWLEVECYRKFTWEWDNVPHHECLESQSGGIRECSKIVYYKPIFGYIKGKCLQCLH</sequence>
<feature type="transmembrane region" description="Helical" evidence="1">
    <location>
        <begin position="5"/>
        <end position="22"/>
    </location>
</feature>
<accession>A0A396C2I5</accession>
<evidence type="ECO:0000256" key="1">
    <source>
        <dbReference type="SAM" id="Phobius"/>
    </source>
</evidence>
<keyword evidence="1" id="KW-1133">Transmembrane helix</keyword>
<organism evidence="2 3">
    <name type="scientific">Bacteroides fragilis</name>
    <dbReference type="NCBI Taxonomy" id="817"/>
    <lineage>
        <taxon>Bacteria</taxon>
        <taxon>Pseudomonadati</taxon>
        <taxon>Bacteroidota</taxon>
        <taxon>Bacteroidia</taxon>
        <taxon>Bacteroidales</taxon>
        <taxon>Bacteroidaceae</taxon>
        <taxon>Bacteroides</taxon>
    </lineage>
</organism>
<gene>
    <name evidence="2" type="ORF">DW228_09640</name>
</gene>
<keyword evidence="1" id="KW-0812">Transmembrane</keyword>
<dbReference type="EMBL" id="QRJE01000013">
    <property type="protein sequence ID" value="RHH12031.1"/>
    <property type="molecule type" value="Genomic_DNA"/>
</dbReference>
<evidence type="ECO:0000313" key="3">
    <source>
        <dbReference type="Proteomes" id="UP000266644"/>
    </source>
</evidence>
<dbReference type="RefSeq" id="WP_122330246.1">
    <property type="nucleotide sequence ID" value="NZ_JAQDYY010000030.1"/>
</dbReference>